<dbReference type="AlphaFoldDB" id="A0A0F9N4F7"/>
<accession>A0A0F9N4F7</accession>
<sequence>MDMKQARGMVGSGEAERPKGDFYPTPSEAVYGLLSKEKFPYGAGNFIWEPACGDGAITNILSARGYPTWSTDLYDWGFGTSGIDFLDCDFEEYFHCDHIITNPPFKLANEFAYRGVDFIRKTCGKLCLLLRLQWLEGQKRGKMFEKIPPQRIWVFSARLPRMHQFGYTGKKTTSTMAFAWFVWDAVDSWKYPQLGWISKEETKNERLG</sequence>
<organism evidence="1">
    <name type="scientific">marine sediment metagenome</name>
    <dbReference type="NCBI Taxonomy" id="412755"/>
    <lineage>
        <taxon>unclassified sequences</taxon>
        <taxon>metagenomes</taxon>
        <taxon>ecological metagenomes</taxon>
    </lineage>
</organism>
<proteinExistence type="predicted"/>
<evidence type="ECO:0000313" key="1">
    <source>
        <dbReference type="EMBL" id="KKN14445.1"/>
    </source>
</evidence>
<gene>
    <name evidence="1" type="ORF">LCGC14_0995960</name>
</gene>
<dbReference type="SUPFAM" id="SSF53335">
    <property type="entry name" value="S-adenosyl-L-methionine-dependent methyltransferases"/>
    <property type="match status" value="1"/>
</dbReference>
<protein>
    <recommendedName>
        <fullName evidence="2">Methyltransferase small domain-containing protein</fullName>
    </recommendedName>
</protein>
<name>A0A0F9N4F7_9ZZZZ</name>
<comment type="caution">
    <text evidence="1">The sequence shown here is derived from an EMBL/GenBank/DDBJ whole genome shotgun (WGS) entry which is preliminary data.</text>
</comment>
<dbReference type="InterPro" id="IPR029063">
    <property type="entry name" value="SAM-dependent_MTases_sf"/>
</dbReference>
<reference evidence="1" key="1">
    <citation type="journal article" date="2015" name="Nature">
        <title>Complex archaea that bridge the gap between prokaryotes and eukaryotes.</title>
        <authorList>
            <person name="Spang A."/>
            <person name="Saw J.H."/>
            <person name="Jorgensen S.L."/>
            <person name="Zaremba-Niedzwiedzka K."/>
            <person name="Martijn J."/>
            <person name="Lind A.E."/>
            <person name="van Eijk R."/>
            <person name="Schleper C."/>
            <person name="Guy L."/>
            <person name="Ettema T.J."/>
        </authorList>
    </citation>
    <scope>NUCLEOTIDE SEQUENCE</scope>
</reference>
<evidence type="ECO:0008006" key="2">
    <source>
        <dbReference type="Google" id="ProtNLM"/>
    </source>
</evidence>
<dbReference type="EMBL" id="LAZR01003815">
    <property type="protein sequence ID" value="KKN14445.1"/>
    <property type="molecule type" value="Genomic_DNA"/>
</dbReference>